<comment type="caution">
    <text evidence="3">The sequence shown here is derived from an EMBL/GenBank/DDBJ whole genome shotgun (WGS) entry which is preliminary data.</text>
</comment>
<dbReference type="RefSeq" id="WP_161821512.1">
    <property type="nucleotide sequence ID" value="NZ_LSRS01000003.1"/>
</dbReference>
<dbReference type="InterPro" id="IPR011704">
    <property type="entry name" value="ATPase_dyneun-rel_AAA"/>
</dbReference>
<feature type="domain" description="ATPase dynein-related AAA" evidence="2">
    <location>
        <begin position="619"/>
        <end position="768"/>
    </location>
</feature>
<dbReference type="AlphaFoldDB" id="A0A9D2WP37"/>
<dbReference type="Pfam" id="PF01878">
    <property type="entry name" value="EVE"/>
    <property type="match status" value="1"/>
</dbReference>
<dbReference type="GO" id="GO:0016887">
    <property type="term" value="F:ATP hydrolysis activity"/>
    <property type="evidence" value="ECO:0007669"/>
    <property type="project" value="InterPro"/>
</dbReference>
<dbReference type="Gene3D" id="3.10.590.10">
    <property type="entry name" value="ph1033 like domains"/>
    <property type="match status" value="1"/>
</dbReference>
<evidence type="ECO:0000313" key="3">
    <source>
        <dbReference type="EMBL" id="KAF1084975.1"/>
    </source>
</evidence>
<dbReference type="PANTHER" id="PTHR37291">
    <property type="entry name" value="5-METHYLCYTOSINE-SPECIFIC RESTRICTION ENZYME B"/>
    <property type="match status" value="1"/>
</dbReference>
<keyword evidence="3" id="KW-0378">Hydrolase</keyword>
<sequence>MDSNIQIKYQFAWTSYYMEFADKLLPYKSNRPQLLELLKGVYEDLSLRYPFTEKDGMSIDDICPFTVFGCFNKGISNDNRIALMKGIGSKLGVKASVPTEFDGIPVINNMKAWFFAYKSERKEDDISNLWDVFEAGINYADNPSEVSKSTFIVCYDKVRRQLGIKWNLTMGLYWIRPFSYLNLDERNRSYLTQDGSPYSASITKISNLKQLPSAKIYLELISVCKKVFAKNDSPHHSFPELSHAAWTITTLKEQNKNHISASKGTLGWIFQGNPKYYDVIGAVKDLDIIIWSVKQYQNQIKKGDRAYIWVSGPEGGIVASGVILCDPEIRENDEPDPYAVSDKINTGESPVVDIELTHKITDAIIKREDLLADERLKNVSIINFPNATNFKLTTEQADTIDSIINGTYKRVEPKNTEEATPSASPRRYWIYAPGSNSSKWEEFYSQGIMGIGWDEMGDLKQYPSKDAMKTKMKELYGAEYSYTNSALATWQFANEIKAGDIVYAKKGMRKVIGRGIVESDYIFDAGRDEYRHIRKIKWTHNGEWEHPGQAVMKTLTDITPYTEYVQKLEAFFIDDDSADLIEEKEIVYDPYTEDDFLSEVFMNTERYSILVNLLKTKKNIILQGAPGVGKTFAAKRLAFSIMGQKDTSRVMMVQFHQSYSYEDFIMGFRPSKDGFELTPGPFYQFCKIAQDDDERDYFFIIDEINRGNVSKIFGELMMLIEKEKRGEKLRLLYSNELFSVPKNVYIIGMMNTADRSLAIIDYALRRRFAFFELEPAFDSEGFKTIIQQANNPKLNVLVEHIKALNDFISKDESLGSGFRIGHGYLCTNSEVTDEWLEAVVKYELLPLLGEYWFDEPSKIEQWAKRLSEALYD</sequence>
<feature type="domain" description="EVE" evidence="1">
    <location>
        <begin position="268"/>
        <end position="400"/>
    </location>
</feature>
<evidence type="ECO:0000259" key="2">
    <source>
        <dbReference type="Pfam" id="PF07728"/>
    </source>
</evidence>
<dbReference type="SUPFAM" id="SSF88697">
    <property type="entry name" value="PUA domain-like"/>
    <property type="match status" value="1"/>
</dbReference>
<dbReference type="InterPro" id="IPR002740">
    <property type="entry name" value="EVE_domain"/>
</dbReference>
<dbReference type="InterPro" id="IPR027417">
    <property type="entry name" value="P-loop_NTPase"/>
</dbReference>
<evidence type="ECO:0000259" key="1">
    <source>
        <dbReference type="Pfam" id="PF01878"/>
    </source>
</evidence>
<dbReference type="EC" id="3.1.21.-" evidence="3"/>
<name>A0A9D2WP37_9FIRM</name>
<accession>A0A9D2WP37</accession>
<dbReference type="EMBL" id="LSRS01000003">
    <property type="protein sequence ID" value="KAF1084975.1"/>
    <property type="molecule type" value="Genomic_DNA"/>
</dbReference>
<dbReference type="Gene3D" id="3.40.50.300">
    <property type="entry name" value="P-loop containing nucleotide triphosphate hydrolases"/>
    <property type="match status" value="1"/>
</dbReference>
<evidence type="ECO:0000313" key="4">
    <source>
        <dbReference type="Proteomes" id="UP000798488"/>
    </source>
</evidence>
<dbReference type="CDD" id="cd00009">
    <property type="entry name" value="AAA"/>
    <property type="match status" value="1"/>
</dbReference>
<proteinExistence type="predicted"/>
<dbReference type="InterPro" id="IPR015947">
    <property type="entry name" value="PUA-like_sf"/>
</dbReference>
<protein>
    <submittedName>
        <fullName evidence="3">5-methylcytosine-specific restriction enzyme B</fullName>
        <ecNumber evidence="3">3.1.21.-</ecNumber>
    </submittedName>
</protein>
<organism evidence="3 4">
    <name type="scientific">Sporotomaculum syntrophicum</name>
    <dbReference type="NCBI Taxonomy" id="182264"/>
    <lineage>
        <taxon>Bacteria</taxon>
        <taxon>Bacillati</taxon>
        <taxon>Bacillota</taxon>
        <taxon>Clostridia</taxon>
        <taxon>Eubacteriales</taxon>
        <taxon>Desulfallaceae</taxon>
        <taxon>Sporotomaculum</taxon>
    </lineage>
</organism>
<dbReference type="SUPFAM" id="SSF52540">
    <property type="entry name" value="P-loop containing nucleoside triphosphate hydrolases"/>
    <property type="match status" value="1"/>
</dbReference>
<dbReference type="Pfam" id="PF07728">
    <property type="entry name" value="AAA_5"/>
    <property type="match status" value="1"/>
</dbReference>
<dbReference type="InterPro" id="IPR052934">
    <property type="entry name" value="Methyl-DNA_Rec/Restrict_Enz"/>
</dbReference>
<reference evidence="3" key="1">
    <citation type="submission" date="2016-02" db="EMBL/GenBank/DDBJ databases">
        <title>Draft Genome Sequence of Sporotomaculum syntrophicum Strain FB, a Syntrophic Benzoate Degrader.</title>
        <authorList>
            <person name="Nobu M.K."/>
            <person name="Narihiro T."/>
            <person name="Qiu Y.-L."/>
            <person name="Ohashi A."/>
            <person name="Liu W.-T."/>
            <person name="Yuji S."/>
        </authorList>
    </citation>
    <scope>NUCLEOTIDE SEQUENCE</scope>
    <source>
        <strain evidence="3">FB</strain>
    </source>
</reference>
<dbReference type="PANTHER" id="PTHR37291:SF1">
    <property type="entry name" value="TYPE IV METHYL-DIRECTED RESTRICTION ENZYME ECOKMCRB SUBUNIT"/>
    <property type="match status" value="1"/>
</dbReference>
<dbReference type="Proteomes" id="UP000798488">
    <property type="component" value="Unassembled WGS sequence"/>
</dbReference>
<keyword evidence="4" id="KW-1185">Reference proteome</keyword>
<dbReference type="GO" id="GO:0005524">
    <property type="term" value="F:ATP binding"/>
    <property type="evidence" value="ECO:0007669"/>
    <property type="project" value="InterPro"/>
</dbReference>
<gene>
    <name evidence="3" type="primary">mcrB</name>
    <name evidence="3" type="ORF">SPSYN_01111</name>
</gene>
<dbReference type="OrthoDB" id="9781481at2"/>